<dbReference type="AlphaFoldDB" id="D8SFQ3"/>
<dbReference type="InParanoid" id="D8SFQ3"/>
<dbReference type="KEGG" id="smo:SELMODRAFT_421581"/>
<evidence type="ECO:0000256" key="3">
    <source>
        <dbReference type="SAM" id="MobiDB-lite"/>
    </source>
</evidence>
<feature type="compositionally biased region" description="Low complexity" evidence="3">
    <location>
        <begin position="558"/>
        <end position="569"/>
    </location>
</feature>
<feature type="region of interest" description="Disordered" evidence="3">
    <location>
        <begin position="558"/>
        <end position="579"/>
    </location>
</feature>
<protein>
    <recommendedName>
        <fullName evidence="6">DRBM domain-containing protein</fullName>
    </recommendedName>
</protein>
<organism evidence="5">
    <name type="scientific">Selaginella moellendorffii</name>
    <name type="common">Spikemoss</name>
    <dbReference type="NCBI Taxonomy" id="88036"/>
    <lineage>
        <taxon>Eukaryota</taxon>
        <taxon>Viridiplantae</taxon>
        <taxon>Streptophyta</taxon>
        <taxon>Embryophyta</taxon>
        <taxon>Tracheophyta</taxon>
        <taxon>Lycopodiopsida</taxon>
        <taxon>Selaginellales</taxon>
        <taxon>Selaginellaceae</taxon>
        <taxon>Selaginella</taxon>
    </lineage>
</organism>
<evidence type="ECO:0000313" key="4">
    <source>
        <dbReference type="EMBL" id="EFJ16766.1"/>
    </source>
</evidence>
<dbReference type="PANTHER" id="PTHR46031">
    <property type="match status" value="1"/>
</dbReference>
<dbReference type="HOGENOM" id="CLU_329677_0_0_1"/>
<evidence type="ECO:0000256" key="2">
    <source>
        <dbReference type="ARBA" id="ARBA00022884"/>
    </source>
</evidence>
<evidence type="ECO:0000313" key="5">
    <source>
        <dbReference type="Proteomes" id="UP000001514"/>
    </source>
</evidence>
<keyword evidence="2" id="KW-0694">RNA-binding</keyword>
<dbReference type="Proteomes" id="UP000001514">
    <property type="component" value="Unassembled WGS sequence"/>
</dbReference>
<proteinExistence type="predicted"/>
<evidence type="ECO:0000256" key="1">
    <source>
        <dbReference type="ARBA" id="ARBA00022737"/>
    </source>
</evidence>
<keyword evidence="5" id="KW-1185">Reference proteome</keyword>
<reference evidence="4 5" key="1">
    <citation type="journal article" date="2011" name="Science">
        <title>The Selaginella genome identifies genetic changes associated with the evolution of vascular plants.</title>
        <authorList>
            <person name="Banks J.A."/>
            <person name="Nishiyama T."/>
            <person name="Hasebe M."/>
            <person name="Bowman J.L."/>
            <person name="Gribskov M."/>
            <person name="dePamphilis C."/>
            <person name="Albert V.A."/>
            <person name="Aono N."/>
            <person name="Aoyama T."/>
            <person name="Ambrose B.A."/>
            <person name="Ashton N.W."/>
            <person name="Axtell M.J."/>
            <person name="Barker E."/>
            <person name="Barker M.S."/>
            <person name="Bennetzen J.L."/>
            <person name="Bonawitz N.D."/>
            <person name="Chapple C."/>
            <person name="Cheng C."/>
            <person name="Correa L.G."/>
            <person name="Dacre M."/>
            <person name="DeBarry J."/>
            <person name="Dreyer I."/>
            <person name="Elias M."/>
            <person name="Engstrom E.M."/>
            <person name="Estelle M."/>
            <person name="Feng L."/>
            <person name="Finet C."/>
            <person name="Floyd S.K."/>
            <person name="Frommer W.B."/>
            <person name="Fujita T."/>
            <person name="Gramzow L."/>
            <person name="Gutensohn M."/>
            <person name="Harholt J."/>
            <person name="Hattori M."/>
            <person name="Heyl A."/>
            <person name="Hirai T."/>
            <person name="Hiwatashi Y."/>
            <person name="Ishikawa M."/>
            <person name="Iwata M."/>
            <person name="Karol K.G."/>
            <person name="Koehler B."/>
            <person name="Kolukisaoglu U."/>
            <person name="Kubo M."/>
            <person name="Kurata T."/>
            <person name="Lalonde S."/>
            <person name="Li K."/>
            <person name="Li Y."/>
            <person name="Litt A."/>
            <person name="Lyons E."/>
            <person name="Manning G."/>
            <person name="Maruyama T."/>
            <person name="Michael T.P."/>
            <person name="Mikami K."/>
            <person name="Miyazaki S."/>
            <person name="Morinaga S."/>
            <person name="Murata T."/>
            <person name="Mueller-Roeber B."/>
            <person name="Nelson D.R."/>
            <person name="Obara M."/>
            <person name="Oguri Y."/>
            <person name="Olmstead R.G."/>
            <person name="Onodera N."/>
            <person name="Petersen B.L."/>
            <person name="Pils B."/>
            <person name="Prigge M."/>
            <person name="Rensing S.A."/>
            <person name="Riano-Pachon D.M."/>
            <person name="Roberts A.W."/>
            <person name="Sato Y."/>
            <person name="Scheller H.V."/>
            <person name="Schulz B."/>
            <person name="Schulz C."/>
            <person name="Shakirov E.V."/>
            <person name="Shibagaki N."/>
            <person name="Shinohara N."/>
            <person name="Shippen D.E."/>
            <person name="Soerensen I."/>
            <person name="Sotooka R."/>
            <person name="Sugimoto N."/>
            <person name="Sugita M."/>
            <person name="Sumikawa N."/>
            <person name="Tanurdzic M."/>
            <person name="Theissen G."/>
            <person name="Ulvskov P."/>
            <person name="Wakazuki S."/>
            <person name="Weng J.K."/>
            <person name="Willats W.W."/>
            <person name="Wipf D."/>
            <person name="Wolf P.G."/>
            <person name="Yang L."/>
            <person name="Zimmer A.D."/>
            <person name="Zhu Q."/>
            <person name="Mitros T."/>
            <person name="Hellsten U."/>
            <person name="Loque D."/>
            <person name="Otillar R."/>
            <person name="Salamov A."/>
            <person name="Schmutz J."/>
            <person name="Shapiro H."/>
            <person name="Lindquist E."/>
            <person name="Lucas S."/>
            <person name="Rokhsar D."/>
            <person name="Grigoriev I.V."/>
        </authorList>
    </citation>
    <scope>NUCLEOTIDE SEQUENCE [LARGE SCALE GENOMIC DNA]</scope>
</reference>
<dbReference type="EMBL" id="GL377617">
    <property type="protein sequence ID" value="EFJ16766.1"/>
    <property type="molecule type" value="Genomic_DNA"/>
</dbReference>
<dbReference type="Gramene" id="EFJ16766">
    <property type="protein sequence ID" value="EFJ16766"/>
    <property type="gene ID" value="SELMODRAFT_421581"/>
</dbReference>
<dbReference type="PANTHER" id="PTHR46031:SF35">
    <property type="entry name" value="DRBM DOMAIN-CONTAINING PROTEIN"/>
    <property type="match status" value="1"/>
</dbReference>
<gene>
    <name evidence="4" type="ORF">SELMODRAFT_421581</name>
</gene>
<name>D8SFQ3_SELML</name>
<keyword evidence="1" id="KW-0677">Repeat</keyword>
<dbReference type="Gene3D" id="3.30.160.20">
    <property type="match status" value="1"/>
</dbReference>
<dbReference type="GO" id="GO:0003723">
    <property type="term" value="F:RNA binding"/>
    <property type="evidence" value="ECO:0007669"/>
    <property type="project" value="UniProtKB-KW"/>
</dbReference>
<accession>D8SFQ3</accession>
<evidence type="ECO:0008006" key="6">
    <source>
        <dbReference type="Google" id="ProtNLM"/>
    </source>
</evidence>
<sequence>MYFEKDEFMSKKVDKDETLKKMVVDHEKTKLRLIQLEGSIIQFEARNDNLLKCMTNIQECVDNLKANLRTLLQNSLKASSNSCGKSPSVQQQKRHEILKFQIPNAPTAFRADPHCLTIARLDPCGGEQRPGSLWRDAHFPVESKPSSRDETLCLTTLQAKSRSGHEASLGLEIGAERWGVIQIVALVQEHHHPSQAHLHGEESLVGSQQALEILALLVKPQLLRSNTGCGEAEELVNHAHLAVPLQLLVEARFEWNGSLKTLIPAHRRSCSKTLTIRPESRRRLFRTFSRGLGSGAFLLLLLLLLVEGSGLRIAQARCLSDCGPCSSFDTSLSCISESQKSQNEMKDEEKPAPRIRAEIRLDGAEQGFQAYVNGVKYESEDGFPTLKAAEHSAAKKALDSLTGGANGTSTVAPGSSMTGLCKNVLQESKREAEVKAARTAILAIKGLAEAAPLDDYVLWKKASESCQEQGRERITTTQTTGVRQQSCDYLDEEQLDLFVFIASTSFWSSLVAAVSRASSTNGSFTTPFQAFDRCNRLRKLPGRNQRWERLDRALASARSGSRGLSGSESGMEDKARDSSGEVRGKRCVVVRVVPSPGAHAVVVVAEDPCKAFQPRSLLSILSWRLSSRSWFLRQGFVLLVELVIFRTGWLRFLTLLEFQVIYDSVIQFQSYVFTVFLDPRALLGLLDLERQQTLVFFWKPSSLAAKAEKCATLDGDHRVDSSIVNQQSWNVREKIVADQAAHKHKVVYHPLVINLKRWTLGHSHSLDEAFTNARVGEYHLEALPRSAGGETKIYVLSHSSGEIGHELRPGSDHIRVPGGGEYLVLRGGQWTAIAAAGMKARMDDGTDVQVEIVVALPGARPQSHPKNETFS</sequence>
<dbReference type="SUPFAM" id="SSF54768">
    <property type="entry name" value="dsRNA-binding domain-like"/>
    <property type="match status" value="1"/>
</dbReference>